<keyword evidence="1" id="KW-0521">NADP</keyword>
<keyword evidence="2" id="KW-0119">Carbohydrate metabolism</keyword>
<dbReference type="Proteomes" id="UP000756132">
    <property type="component" value="Chromosome 5"/>
</dbReference>
<feature type="domain" description="NAD-dependent epimerase/dehydratase" evidence="3">
    <location>
        <begin position="7"/>
        <end position="204"/>
    </location>
</feature>
<reference evidence="4" key="1">
    <citation type="submission" date="2021-12" db="EMBL/GenBank/DDBJ databases">
        <authorList>
            <person name="Zaccaron A."/>
            <person name="Stergiopoulos I."/>
        </authorList>
    </citation>
    <scope>NUCLEOTIDE SEQUENCE</scope>
    <source>
        <strain evidence="4">Race5_Kim</strain>
    </source>
</reference>
<keyword evidence="5" id="KW-1185">Reference proteome</keyword>
<evidence type="ECO:0000256" key="1">
    <source>
        <dbReference type="ARBA" id="ARBA00022857"/>
    </source>
</evidence>
<dbReference type="Gene3D" id="3.40.50.720">
    <property type="entry name" value="NAD(P)-binding Rossmann-like Domain"/>
    <property type="match status" value="1"/>
</dbReference>
<sequence>MSQQQKILITGAGGFVGQMLAEHLLNDGHKVVLADILEPPVPAAASNKENATCIKADLAESPDSVLSKDLDALYVFHGIMSAGSETDLELGYKVNLHSTLNLLEAIRKTIPGVRFIYSSSTAIFGQPLPDQPSEQTVPTPQGSYGTQKAMVEYIVNDYNRRGYINGFTLRFPTISVRPGKPTQAASSWMSGIIREPLQGQESVLPCDDDFKAWLCSPKTLIKNLKHVLTLPNDCMPSHIRQILLPGITSTVKDMLDALREVGGEEAVKLVKREKASPEIKAMLDSWPTTFDVSKARGLGFVSDENFKSAVEDFAATLK</sequence>
<dbReference type="KEGG" id="ffu:CLAFUR5_06593"/>
<dbReference type="SUPFAM" id="SSF51735">
    <property type="entry name" value="NAD(P)-binding Rossmann-fold domains"/>
    <property type="match status" value="1"/>
</dbReference>
<dbReference type="RefSeq" id="XP_047762244.1">
    <property type="nucleotide sequence ID" value="XM_047905741.1"/>
</dbReference>
<evidence type="ECO:0000313" key="4">
    <source>
        <dbReference type="EMBL" id="UJO17878.1"/>
    </source>
</evidence>
<proteinExistence type="predicted"/>
<dbReference type="GeneID" id="71986471"/>
<dbReference type="OrthoDB" id="16464at2759"/>
<dbReference type="CDD" id="cd05238">
    <property type="entry name" value="Gne_like_SDR_e"/>
    <property type="match status" value="1"/>
</dbReference>
<evidence type="ECO:0000259" key="3">
    <source>
        <dbReference type="Pfam" id="PF01370"/>
    </source>
</evidence>
<protein>
    <submittedName>
        <fullName evidence="4">D-erythronate dehydrogenase</fullName>
    </submittedName>
</protein>
<gene>
    <name evidence="4" type="ORF">CLAFUR5_06593</name>
</gene>
<dbReference type="InterPro" id="IPR001509">
    <property type="entry name" value="Epimerase_deHydtase"/>
</dbReference>
<dbReference type="PANTHER" id="PTHR43103:SF3">
    <property type="entry name" value="ADP-L-GLYCERO-D-MANNO-HEPTOSE-6-EPIMERASE"/>
    <property type="match status" value="1"/>
</dbReference>
<reference evidence="4" key="2">
    <citation type="journal article" date="2022" name="Microb. Genom.">
        <title>A chromosome-scale genome assembly of the tomato pathogen Cladosporium fulvum reveals a compartmentalized genome architecture and the presence of a dispensable chromosome.</title>
        <authorList>
            <person name="Zaccaron A.Z."/>
            <person name="Chen L.H."/>
            <person name="Samaras A."/>
            <person name="Stergiopoulos I."/>
        </authorList>
    </citation>
    <scope>NUCLEOTIDE SEQUENCE</scope>
    <source>
        <strain evidence="4">Race5_Kim</strain>
    </source>
</reference>
<dbReference type="AlphaFoldDB" id="A0A9Q8P983"/>
<accession>A0A9Q8P983</accession>
<organism evidence="4 5">
    <name type="scientific">Passalora fulva</name>
    <name type="common">Tomato leaf mold</name>
    <name type="synonym">Cladosporium fulvum</name>
    <dbReference type="NCBI Taxonomy" id="5499"/>
    <lineage>
        <taxon>Eukaryota</taxon>
        <taxon>Fungi</taxon>
        <taxon>Dikarya</taxon>
        <taxon>Ascomycota</taxon>
        <taxon>Pezizomycotina</taxon>
        <taxon>Dothideomycetes</taxon>
        <taxon>Dothideomycetidae</taxon>
        <taxon>Mycosphaerellales</taxon>
        <taxon>Mycosphaerellaceae</taxon>
        <taxon>Fulvia</taxon>
    </lineage>
</organism>
<evidence type="ECO:0000313" key="5">
    <source>
        <dbReference type="Proteomes" id="UP000756132"/>
    </source>
</evidence>
<dbReference type="PANTHER" id="PTHR43103">
    <property type="entry name" value="NUCLEOSIDE-DIPHOSPHATE-SUGAR EPIMERASE"/>
    <property type="match status" value="1"/>
</dbReference>
<dbReference type="OMA" id="ATCPIGN"/>
<dbReference type="Gene3D" id="3.90.25.10">
    <property type="entry name" value="UDP-galactose 4-epimerase, domain 1"/>
    <property type="match status" value="1"/>
</dbReference>
<name>A0A9Q8P983_PASFU</name>
<dbReference type="InterPro" id="IPR036291">
    <property type="entry name" value="NAD(P)-bd_dom_sf"/>
</dbReference>
<evidence type="ECO:0000256" key="2">
    <source>
        <dbReference type="ARBA" id="ARBA00023277"/>
    </source>
</evidence>
<dbReference type="EMBL" id="CP090167">
    <property type="protein sequence ID" value="UJO17878.1"/>
    <property type="molecule type" value="Genomic_DNA"/>
</dbReference>
<dbReference type="Pfam" id="PF01370">
    <property type="entry name" value="Epimerase"/>
    <property type="match status" value="1"/>
</dbReference>